<dbReference type="InterPro" id="IPR043459">
    <property type="entry name" value="NFD6/NOXY2-like"/>
</dbReference>
<sequence length="113" mass="11920">MASCSIRSALHASFFSIKPHISRSKTAMVAEAAAGKVRFRLPSSITSSATGSPARRFSGFSRSPAAMSCCVGSLFPLHEAVAAARLTSGLSLASRRWQDLSQGIIFCRAYPGP</sequence>
<dbReference type="EMBL" id="KZ451935">
    <property type="protein sequence ID" value="PKA60671.1"/>
    <property type="molecule type" value="Genomic_DNA"/>
</dbReference>
<dbReference type="PANTHER" id="PTHR33156:SF9">
    <property type="entry name" value="PROTEIN NUCLEAR FUSION DEFECTIVE 6, CHLOROPLASTIC_MITOCHONDRIAL"/>
    <property type="match status" value="1"/>
</dbReference>
<proteinExistence type="predicted"/>
<dbReference type="PANTHER" id="PTHR33156">
    <property type="entry name" value="OS02G0230000 PROTEIN"/>
    <property type="match status" value="1"/>
</dbReference>
<keyword evidence="2" id="KW-1185">Reference proteome</keyword>
<name>A0A2I0AYP6_9ASPA</name>
<evidence type="ECO:0000313" key="1">
    <source>
        <dbReference type="EMBL" id="PKA60671.1"/>
    </source>
</evidence>
<gene>
    <name evidence="1" type="ORF">AXF42_Ash006305</name>
</gene>
<dbReference type="OrthoDB" id="1937908at2759"/>
<dbReference type="Proteomes" id="UP000236161">
    <property type="component" value="Unassembled WGS sequence"/>
</dbReference>
<reference evidence="1 2" key="1">
    <citation type="journal article" date="2017" name="Nature">
        <title>The Apostasia genome and the evolution of orchids.</title>
        <authorList>
            <person name="Zhang G.Q."/>
            <person name="Liu K.W."/>
            <person name="Li Z."/>
            <person name="Lohaus R."/>
            <person name="Hsiao Y.Y."/>
            <person name="Niu S.C."/>
            <person name="Wang J.Y."/>
            <person name="Lin Y.C."/>
            <person name="Xu Q."/>
            <person name="Chen L.J."/>
            <person name="Yoshida K."/>
            <person name="Fujiwara S."/>
            <person name="Wang Z.W."/>
            <person name="Zhang Y.Q."/>
            <person name="Mitsuda N."/>
            <person name="Wang M."/>
            <person name="Liu G.H."/>
            <person name="Pecoraro L."/>
            <person name="Huang H.X."/>
            <person name="Xiao X.J."/>
            <person name="Lin M."/>
            <person name="Wu X.Y."/>
            <person name="Wu W.L."/>
            <person name="Chen Y.Y."/>
            <person name="Chang S.B."/>
            <person name="Sakamoto S."/>
            <person name="Ohme-Takagi M."/>
            <person name="Yagi M."/>
            <person name="Zeng S.J."/>
            <person name="Shen C.Y."/>
            <person name="Yeh C.M."/>
            <person name="Luo Y.B."/>
            <person name="Tsai W.C."/>
            <person name="Van de Peer Y."/>
            <person name="Liu Z.J."/>
        </authorList>
    </citation>
    <scope>NUCLEOTIDE SEQUENCE [LARGE SCALE GENOMIC DNA]</scope>
    <source>
        <strain evidence="2">cv. Shenzhen</strain>
        <tissue evidence="1">Stem</tissue>
    </source>
</reference>
<accession>A0A2I0AYP6</accession>
<dbReference type="GO" id="GO:0005739">
    <property type="term" value="C:mitochondrion"/>
    <property type="evidence" value="ECO:0007669"/>
    <property type="project" value="TreeGrafter"/>
</dbReference>
<organism evidence="1 2">
    <name type="scientific">Apostasia shenzhenica</name>
    <dbReference type="NCBI Taxonomy" id="1088818"/>
    <lineage>
        <taxon>Eukaryota</taxon>
        <taxon>Viridiplantae</taxon>
        <taxon>Streptophyta</taxon>
        <taxon>Embryophyta</taxon>
        <taxon>Tracheophyta</taxon>
        <taxon>Spermatophyta</taxon>
        <taxon>Magnoliopsida</taxon>
        <taxon>Liliopsida</taxon>
        <taxon>Asparagales</taxon>
        <taxon>Orchidaceae</taxon>
        <taxon>Apostasioideae</taxon>
        <taxon>Apostasia</taxon>
    </lineage>
</organism>
<evidence type="ECO:0000313" key="2">
    <source>
        <dbReference type="Proteomes" id="UP000236161"/>
    </source>
</evidence>
<dbReference type="AlphaFoldDB" id="A0A2I0AYP6"/>
<protein>
    <submittedName>
        <fullName evidence="1">Uncharacterized protein</fullName>
    </submittedName>
</protein>